<evidence type="ECO:0000256" key="3">
    <source>
        <dbReference type="SAM" id="SignalP"/>
    </source>
</evidence>
<keyword evidence="2" id="KW-0325">Glycoprotein</keyword>
<sequence>MALGKVAAFSFPLALLLICLVSPVRVRCYLNEGGAKDSISADSQKVNLSVYHETLSIPSAKFIVQSLGTIFNNGLSNIINLRMIPWGFARVNKANHTIVCQNKIYALSYCIEFLVIEGRHQNWNSCFDSLGLPIKPVLACYASDNRTKLENSQGYETGHLNPPLGFLPWIVVNNVPVLNDYENFATYVCNEFKGSPVPNACKTSLPNISSTGPVRVERGADKYTSWRPFSRMPKSSKAFYKDPSKVSK</sequence>
<protein>
    <submittedName>
        <fullName evidence="4">Gamma-interferon-inducible lysosomal thiol reductase</fullName>
    </submittedName>
</protein>
<dbReference type="Pfam" id="PF03227">
    <property type="entry name" value="GILT"/>
    <property type="match status" value="1"/>
</dbReference>
<dbReference type="EMBL" id="GGEC01002992">
    <property type="protein sequence ID" value="MBW83475.1"/>
    <property type="molecule type" value="Transcribed_RNA"/>
</dbReference>
<evidence type="ECO:0000256" key="2">
    <source>
        <dbReference type="ARBA" id="ARBA00023180"/>
    </source>
</evidence>
<accession>A0A2P2IQH5</accession>
<feature type="signal peptide" evidence="3">
    <location>
        <begin position="1"/>
        <end position="28"/>
    </location>
</feature>
<name>A0A2P2IQH5_RHIMU</name>
<keyword evidence="3" id="KW-0732">Signal</keyword>
<evidence type="ECO:0000256" key="1">
    <source>
        <dbReference type="ARBA" id="ARBA00005679"/>
    </source>
</evidence>
<organism evidence="4">
    <name type="scientific">Rhizophora mucronata</name>
    <name type="common">Asiatic mangrove</name>
    <dbReference type="NCBI Taxonomy" id="61149"/>
    <lineage>
        <taxon>Eukaryota</taxon>
        <taxon>Viridiplantae</taxon>
        <taxon>Streptophyta</taxon>
        <taxon>Embryophyta</taxon>
        <taxon>Tracheophyta</taxon>
        <taxon>Spermatophyta</taxon>
        <taxon>Magnoliopsida</taxon>
        <taxon>eudicotyledons</taxon>
        <taxon>Gunneridae</taxon>
        <taxon>Pentapetalae</taxon>
        <taxon>rosids</taxon>
        <taxon>fabids</taxon>
        <taxon>Malpighiales</taxon>
        <taxon>Rhizophoraceae</taxon>
        <taxon>Rhizophora</taxon>
    </lineage>
</organism>
<comment type="similarity">
    <text evidence="1">Belongs to the GILT family.</text>
</comment>
<dbReference type="PANTHER" id="PTHR13234">
    <property type="entry name" value="GAMMA-INTERFERON INDUCIBLE LYSOSOMAL THIOL REDUCTASE GILT"/>
    <property type="match status" value="1"/>
</dbReference>
<evidence type="ECO:0000313" key="4">
    <source>
        <dbReference type="EMBL" id="MBW83475.1"/>
    </source>
</evidence>
<dbReference type="GO" id="GO:0016671">
    <property type="term" value="F:oxidoreductase activity, acting on a sulfur group of donors, disulfide as acceptor"/>
    <property type="evidence" value="ECO:0007669"/>
    <property type="project" value="InterPro"/>
</dbReference>
<proteinExistence type="inferred from homology"/>
<dbReference type="InterPro" id="IPR004911">
    <property type="entry name" value="Interferon-induced_GILT"/>
</dbReference>
<feature type="chain" id="PRO_5015106381" evidence="3">
    <location>
        <begin position="29"/>
        <end position="248"/>
    </location>
</feature>
<dbReference type="AlphaFoldDB" id="A0A2P2IQH5"/>
<reference evidence="4" key="1">
    <citation type="submission" date="2018-02" db="EMBL/GenBank/DDBJ databases">
        <title>Rhizophora mucronata_Transcriptome.</title>
        <authorList>
            <person name="Meera S.P."/>
            <person name="Sreeshan A."/>
            <person name="Augustine A."/>
        </authorList>
    </citation>
    <scope>NUCLEOTIDE SEQUENCE</scope>
    <source>
        <tissue evidence="4">Leaf</tissue>
    </source>
</reference>
<dbReference type="PANTHER" id="PTHR13234:SF27">
    <property type="entry name" value="GAMMA INTERFERON INDUCIBLE LYSOSOMAL THIOL REDUCTASE"/>
    <property type="match status" value="1"/>
</dbReference>